<evidence type="ECO:0000256" key="1">
    <source>
        <dbReference type="SAM" id="SignalP"/>
    </source>
</evidence>
<accession>A0AA88I9J9</accession>
<dbReference type="Pfam" id="PF08332">
    <property type="entry name" value="CaMKII_AD"/>
    <property type="match status" value="1"/>
</dbReference>
<name>A0AA88I9J9_ARTSF</name>
<sequence length="157" mass="18346">MKHLVLMCFFVFVLNHSTSEKVDQRAQKQEILHVTEQLLDAISCRDFENYTALCDPQLTAFEPEALGNLVRGIKFHKFYFDNASGSDGKVMNTHILNPHVHLLGEDAAYIAYTRLTQYVDKHGQFHTQQSEETRIWQRKGDPFKWQQLHFHRSSPNK</sequence>
<protein>
    <recommendedName>
        <fullName evidence="2">Calcium/calmodulin-dependent protein kinase II association-domain domain-containing protein</fullName>
    </recommendedName>
</protein>
<feature type="chain" id="PRO_5041851738" description="Calcium/calmodulin-dependent protein kinase II association-domain domain-containing protein" evidence="1">
    <location>
        <begin position="20"/>
        <end position="157"/>
    </location>
</feature>
<dbReference type="AlphaFoldDB" id="A0AA88I9J9"/>
<dbReference type="EMBL" id="JAVRJZ010000010">
    <property type="protein sequence ID" value="KAK2717527.1"/>
    <property type="molecule type" value="Genomic_DNA"/>
</dbReference>
<dbReference type="FunFam" id="3.10.450.50:FF:000009">
    <property type="entry name" value="Calcium/calmodulin-dependent protein kinase type II"/>
    <property type="match status" value="1"/>
</dbReference>
<evidence type="ECO:0000259" key="2">
    <source>
        <dbReference type="Pfam" id="PF08332"/>
    </source>
</evidence>
<dbReference type="EMBL" id="JAVRJZ010000010">
    <property type="protein sequence ID" value="KAK2717528.1"/>
    <property type="molecule type" value="Genomic_DNA"/>
</dbReference>
<dbReference type="GO" id="GO:0005516">
    <property type="term" value="F:calmodulin binding"/>
    <property type="evidence" value="ECO:0007669"/>
    <property type="project" value="InterPro"/>
</dbReference>
<feature type="signal peptide" evidence="1">
    <location>
        <begin position="1"/>
        <end position="19"/>
    </location>
</feature>
<keyword evidence="4" id="KW-1185">Reference proteome</keyword>
<dbReference type="Proteomes" id="UP001187531">
    <property type="component" value="Unassembled WGS sequence"/>
</dbReference>
<proteinExistence type="predicted"/>
<dbReference type="InterPro" id="IPR013543">
    <property type="entry name" value="Ca/CaM-dep_prot_kinase-assoc"/>
</dbReference>
<dbReference type="SUPFAM" id="SSF54427">
    <property type="entry name" value="NTF2-like"/>
    <property type="match status" value="1"/>
</dbReference>
<dbReference type="Gene3D" id="3.10.450.50">
    <property type="match status" value="1"/>
</dbReference>
<comment type="caution">
    <text evidence="3">The sequence shown here is derived from an EMBL/GenBank/DDBJ whole genome shotgun (WGS) entry which is preliminary data.</text>
</comment>
<feature type="domain" description="Calcium/calmodulin-dependent protein kinase II association-domain" evidence="2">
    <location>
        <begin position="27"/>
        <end position="154"/>
    </location>
</feature>
<reference evidence="3" key="1">
    <citation type="submission" date="2023-07" db="EMBL/GenBank/DDBJ databases">
        <title>Chromosome-level genome assembly of Artemia franciscana.</title>
        <authorList>
            <person name="Jo E."/>
        </authorList>
    </citation>
    <scope>NUCLEOTIDE SEQUENCE</scope>
    <source>
        <tissue evidence="3">Whole body</tissue>
    </source>
</reference>
<dbReference type="GO" id="GO:0004683">
    <property type="term" value="F:calcium/calmodulin-dependent protein kinase activity"/>
    <property type="evidence" value="ECO:0007669"/>
    <property type="project" value="InterPro"/>
</dbReference>
<keyword evidence="1" id="KW-0732">Signal</keyword>
<gene>
    <name evidence="3" type="ORF">QYM36_006346</name>
</gene>
<evidence type="ECO:0000313" key="4">
    <source>
        <dbReference type="Proteomes" id="UP001187531"/>
    </source>
</evidence>
<organism evidence="3 4">
    <name type="scientific">Artemia franciscana</name>
    <name type="common">Brine shrimp</name>
    <name type="synonym">Artemia sanfranciscana</name>
    <dbReference type="NCBI Taxonomy" id="6661"/>
    <lineage>
        <taxon>Eukaryota</taxon>
        <taxon>Metazoa</taxon>
        <taxon>Ecdysozoa</taxon>
        <taxon>Arthropoda</taxon>
        <taxon>Crustacea</taxon>
        <taxon>Branchiopoda</taxon>
        <taxon>Anostraca</taxon>
        <taxon>Artemiidae</taxon>
        <taxon>Artemia</taxon>
    </lineage>
</organism>
<evidence type="ECO:0000313" key="3">
    <source>
        <dbReference type="EMBL" id="KAK2717527.1"/>
    </source>
</evidence>
<dbReference type="InterPro" id="IPR032710">
    <property type="entry name" value="NTF2-like_dom_sf"/>
</dbReference>